<organism evidence="1 2">
    <name type="scientific">Camellia sinensis var. sinensis</name>
    <name type="common">China tea</name>
    <dbReference type="NCBI Taxonomy" id="542762"/>
    <lineage>
        <taxon>Eukaryota</taxon>
        <taxon>Viridiplantae</taxon>
        <taxon>Streptophyta</taxon>
        <taxon>Embryophyta</taxon>
        <taxon>Tracheophyta</taxon>
        <taxon>Spermatophyta</taxon>
        <taxon>Magnoliopsida</taxon>
        <taxon>eudicotyledons</taxon>
        <taxon>Gunneridae</taxon>
        <taxon>Pentapetalae</taxon>
        <taxon>asterids</taxon>
        <taxon>Ericales</taxon>
        <taxon>Theaceae</taxon>
        <taxon>Camellia</taxon>
    </lineage>
</organism>
<accession>A0A4S4D194</accession>
<keyword evidence="2" id="KW-1185">Reference proteome</keyword>
<sequence>MFLVSNCHRLDKVDVLATSLKGKKEMIMRMSESIKYENMKPGPISERIFGLFMVDGTPTYSLRLDGGPTTRFETPTRRLGPPFLCLFVHYIFVAKSFDAPIKLLFPTSYPKRPFSMLGLGDINHASYIISDNGSKLILTLLGVDVPAFVVGTLDCLVNSHAFLLAAGLASNKITVGLAREVTRIDKFNSGKGELINETLALKLSSPTTTITISVGSAITDPPLLPVTQHLLLPQNHNLSAGDGRS</sequence>
<name>A0A4S4D194_CAMSN</name>
<dbReference type="STRING" id="542762.A0A4S4D194"/>
<dbReference type="Proteomes" id="UP000306102">
    <property type="component" value="Unassembled WGS sequence"/>
</dbReference>
<gene>
    <name evidence="1" type="ORF">TEA_024644</name>
</gene>
<evidence type="ECO:0000313" key="2">
    <source>
        <dbReference type="Proteomes" id="UP000306102"/>
    </source>
</evidence>
<proteinExistence type="predicted"/>
<reference evidence="1 2" key="1">
    <citation type="journal article" date="2018" name="Proc. Natl. Acad. Sci. U.S.A.">
        <title>Draft genome sequence of Camellia sinensis var. sinensis provides insights into the evolution of the tea genome and tea quality.</title>
        <authorList>
            <person name="Wei C."/>
            <person name="Yang H."/>
            <person name="Wang S."/>
            <person name="Zhao J."/>
            <person name="Liu C."/>
            <person name="Gao L."/>
            <person name="Xia E."/>
            <person name="Lu Y."/>
            <person name="Tai Y."/>
            <person name="She G."/>
            <person name="Sun J."/>
            <person name="Cao H."/>
            <person name="Tong W."/>
            <person name="Gao Q."/>
            <person name="Li Y."/>
            <person name="Deng W."/>
            <person name="Jiang X."/>
            <person name="Wang W."/>
            <person name="Chen Q."/>
            <person name="Zhang S."/>
            <person name="Li H."/>
            <person name="Wu J."/>
            <person name="Wang P."/>
            <person name="Li P."/>
            <person name="Shi C."/>
            <person name="Zheng F."/>
            <person name="Jian J."/>
            <person name="Huang B."/>
            <person name="Shan D."/>
            <person name="Shi M."/>
            <person name="Fang C."/>
            <person name="Yue Y."/>
            <person name="Li F."/>
            <person name="Li D."/>
            <person name="Wei S."/>
            <person name="Han B."/>
            <person name="Jiang C."/>
            <person name="Yin Y."/>
            <person name="Xia T."/>
            <person name="Zhang Z."/>
            <person name="Bennetzen J.L."/>
            <person name="Zhao S."/>
            <person name="Wan X."/>
        </authorList>
    </citation>
    <scope>NUCLEOTIDE SEQUENCE [LARGE SCALE GENOMIC DNA]</scope>
    <source>
        <strain evidence="2">cv. Shuchazao</strain>
        <tissue evidence="1">Leaf</tissue>
    </source>
</reference>
<protein>
    <submittedName>
        <fullName evidence="1">Uncharacterized protein</fullName>
    </submittedName>
</protein>
<dbReference type="EMBL" id="SDRB02013145">
    <property type="protein sequence ID" value="THF95817.1"/>
    <property type="molecule type" value="Genomic_DNA"/>
</dbReference>
<dbReference type="AlphaFoldDB" id="A0A4S4D194"/>
<comment type="caution">
    <text evidence="1">The sequence shown here is derived from an EMBL/GenBank/DDBJ whole genome shotgun (WGS) entry which is preliminary data.</text>
</comment>
<evidence type="ECO:0000313" key="1">
    <source>
        <dbReference type="EMBL" id="THF95817.1"/>
    </source>
</evidence>